<feature type="domain" description="N-acetylmuramoyl-L-alanine amidase" evidence="7">
    <location>
        <begin position="130"/>
        <end position="270"/>
    </location>
</feature>
<dbReference type="SUPFAM" id="SSF55846">
    <property type="entry name" value="N-acetylmuramoyl-L-alanine amidase-like"/>
    <property type="match status" value="1"/>
</dbReference>
<keyword evidence="6" id="KW-0812">Transmembrane</keyword>
<comment type="caution">
    <text evidence="9">The sequence shown here is derived from an EMBL/GenBank/DDBJ whole genome shotgun (WGS) entry which is preliminary data.</text>
</comment>
<keyword evidence="6" id="KW-1133">Transmembrane helix</keyword>
<proteinExistence type="inferred from homology"/>
<sequence>MAKPGLGSEVVIMDEGVLAPQMAREMPHVTSLSVTKSSRVHVGPKIVHVNQTVQNKEMIKDLPFHKYLWSIIKNTSKAERMSCLAATAALIICILLIMYYTMFVRYTEQEPLDIAPHPWNITREMWLADDNVNNSRTTESYEPLKLVIIQHTVSAECHFFTDCSAAVRKLQEYFLTNKDLGYDIPYNFLIGNDGRVYEGRGWKIEGAHTFRYNRCSLGIGFIGDYRTTKVLPSQIERLNLLLEEGVARGHLDPKYYIVPARDLQNTESPGINLYNAIKEWDTYDHEHKFRNRTCDEIYGRV</sequence>
<dbReference type="GO" id="GO:0045087">
    <property type="term" value="P:innate immune response"/>
    <property type="evidence" value="ECO:0007669"/>
    <property type="project" value="UniProtKB-KW"/>
</dbReference>
<evidence type="ECO:0000256" key="3">
    <source>
        <dbReference type="ARBA" id="ARBA00022588"/>
    </source>
</evidence>
<evidence type="ECO:0000256" key="5">
    <source>
        <dbReference type="ARBA" id="ARBA00069708"/>
    </source>
</evidence>
<evidence type="ECO:0000256" key="4">
    <source>
        <dbReference type="ARBA" id="ARBA00022859"/>
    </source>
</evidence>
<dbReference type="InterPro" id="IPR015510">
    <property type="entry name" value="PGRP"/>
</dbReference>
<dbReference type="SMART" id="SM00644">
    <property type="entry name" value="Ami_2"/>
    <property type="match status" value="1"/>
</dbReference>
<dbReference type="InterPro" id="IPR036505">
    <property type="entry name" value="Amidase/PGRP_sf"/>
</dbReference>
<dbReference type="Pfam" id="PF01510">
    <property type="entry name" value="Amidase_2"/>
    <property type="match status" value="1"/>
</dbReference>
<dbReference type="Proteomes" id="UP001549921">
    <property type="component" value="Unassembled WGS sequence"/>
</dbReference>
<dbReference type="InterPro" id="IPR006619">
    <property type="entry name" value="PGRP_domain_met/bac"/>
</dbReference>
<dbReference type="EMBL" id="JBEDNZ010000001">
    <property type="protein sequence ID" value="KAL0851887.1"/>
    <property type="molecule type" value="Genomic_DNA"/>
</dbReference>
<dbReference type="AlphaFoldDB" id="A0ABD0TRK6"/>
<keyword evidence="3" id="KW-0399">Innate immunity</keyword>
<evidence type="ECO:0000259" key="8">
    <source>
        <dbReference type="SMART" id="SM00701"/>
    </source>
</evidence>
<feature type="transmembrane region" description="Helical" evidence="6">
    <location>
        <begin position="83"/>
        <end position="102"/>
    </location>
</feature>
<dbReference type="Gene3D" id="3.40.80.10">
    <property type="entry name" value="Peptidoglycan recognition protein-like"/>
    <property type="match status" value="1"/>
</dbReference>
<evidence type="ECO:0000256" key="1">
    <source>
        <dbReference type="ARBA" id="ARBA00007553"/>
    </source>
</evidence>
<dbReference type="InterPro" id="IPR002502">
    <property type="entry name" value="Amidase_domain"/>
</dbReference>
<organism evidence="9 10">
    <name type="scientific">Loxostege sticticalis</name>
    <name type="common">Beet webworm moth</name>
    <dbReference type="NCBI Taxonomy" id="481309"/>
    <lineage>
        <taxon>Eukaryota</taxon>
        <taxon>Metazoa</taxon>
        <taxon>Ecdysozoa</taxon>
        <taxon>Arthropoda</taxon>
        <taxon>Hexapoda</taxon>
        <taxon>Insecta</taxon>
        <taxon>Pterygota</taxon>
        <taxon>Neoptera</taxon>
        <taxon>Endopterygota</taxon>
        <taxon>Lepidoptera</taxon>
        <taxon>Glossata</taxon>
        <taxon>Ditrysia</taxon>
        <taxon>Pyraloidea</taxon>
        <taxon>Crambidae</taxon>
        <taxon>Pyraustinae</taxon>
        <taxon>Loxostege</taxon>
    </lineage>
</organism>
<feature type="domain" description="Peptidoglycan recognition protein family" evidence="8">
    <location>
        <begin position="118"/>
        <end position="264"/>
    </location>
</feature>
<comment type="similarity">
    <text evidence="1">Belongs to the N-acetylmuramoyl-L-alanine amidase 2 family.</text>
</comment>
<dbReference type="PANTHER" id="PTHR11022">
    <property type="entry name" value="PEPTIDOGLYCAN RECOGNITION PROTEIN"/>
    <property type="match status" value="1"/>
</dbReference>
<keyword evidence="6" id="KW-0472">Membrane</keyword>
<gene>
    <name evidence="9" type="ORF">ABMA28_000178</name>
</gene>
<dbReference type="CDD" id="cd06583">
    <property type="entry name" value="PGRP"/>
    <property type="match status" value="1"/>
</dbReference>
<evidence type="ECO:0000256" key="2">
    <source>
        <dbReference type="ARBA" id="ARBA00011245"/>
    </source>
</evidence>
<evidence type="ECO:0000313" key="9">
    <source>
        <dbReference type="EMBL" id="KAL0851887.1"/>
    </source>
</evidence>
<comment type="subunit">
    <text evidence="2">Monomer.</text>
</comment>
<reference evidence="9 10" key="1">
    <citation type="submission" date="2024-06" db="EMBL/GenBank/DDBJ databases">
        <title>A chromosome-level genome assembly of beet webworm, Loxostege sticticalis.</title>
        <authorList>
            <person name="Zhang Y."/>
        </authorList>
    </citation>
    <scope>NUCLEOTIDE SEQUENCE [LARGE SCALE GENOMIC DNA]</scope>
    <source>
        <strain evidence="9">AQ028</strain>
        <tissue evidence="9">Male pupae</tissue>
    </source>
</reference>
<keyword evidence="4" id="KW-0391">Immunity</keyword>
<dbReference type="SMART" id="SM00701">
    <property type="entry name" value="PGRP"/>
    <property type="match status" value="1"/>
</dbReference>
<evidence type="ECO:0000256" key="6">
    <source>
        <dbReference type="SAM" id="Phobius"/>
    </source>
</evidence>
<protein>
    <recommendedName>
        <fullName evidence="5">Peptidoglycan recognition protein</fullName>
    </recommendedName>
</protein>
<dbReference type="PANTHER" id="PTHR11022:SF41">
    <property type="entry name" value="PEPTIDOGLYCAN-RECOGNITION PROTEIN LC-RELATED"/>
    <property type="match status" value="1"/>
</dbReference>
<accession>A0ABD0TRK6</accession>
<evidence type="ECO:0000259" key="7">
    <source>
        <dbReference type="SMART" id="SM00644"/>
    </source>
</evidence>
<name>A0ABD0TRK6_LOXSC</name>
<evidence type="ECO:0000313" key="10">
    <source>
        <dbReference type="Proteomes" id="UP001549921"/>
    </source>
</evidence>
<dbReference type="FunFam" id="3.40.80.10:FF:000001">
    <property type="entry name" value="Peptidoglycan recognition protein 1"/>
    <property type="match status" value="1"/>
</dbReference>